<dbReference type="RefSeq" id="WP_058452921.1">
    <property type="nucleotide sequence ID" value="NZ_CAAAIB010000005.1"/>
</dbReference>
<dbReference type="STRING" id="466.Lmac_2179"/>
<dbReference type="SUPFAM" id="SSF82607">
    <property type="entry name" value="YbaB-like"/>
    <property type="match status" value="1"/>
</dbReference>
<dbReference type="EMBL" id="LNYL01000045">
    <property type="protein sequence ID" value="KTD25201.1"/>
    <property type="molecule type" value="Genomic_DNA"/>
</dbReference>
<dbReference type="InterPro" id="IPR004401">
    <property type="entry name" value="YbaB/EbfC"/>
</dbReference>
<name>A0A0W0VYV8_9GAMM</name>
<gene>
    <name evidence="1" type="ORF">Lmac_2179</name>
</gene>
<dbReference type="Pfam" id="PF02575">
    <property type="entry name" value="YbaB_DNA_bd"/>
    <property type="match status" value="1"/>
</dbReference>
<dbReference type="Gene3D" id="3.30.1310.10">
    <property type="entry name" value="Nucleoid-associated protein YbaB-like domain"/>
    <property type="match status" value="1"/>
</dbReference>
<accession>A0A0W0VYV8</accession>
<comment type="caution">
    <text evidence="1">The sequence shown here is derived from an EMBL/GenBank/DDBJ whole genome shotgun (WGS) entry which is preliminary data.</text>
</comment>
<dbReference type="Proteomes" id="UP000054908">
    <property type="component" value="Unassembled WGS sequence"/>
</dbReference>
<keyword evidence="2" id="KW-1185">Reference proteome</keyword>
<evidence type="ECO:0000313" key="1">
    <source>
        <dbReference type="EMBL" id="KTD25201.1"/>
    </source>
</evidence>
<reference evidence="1 2" key="1">
    <citation type="submission" date="2015-11" db="EMBL/GenBank/DDBJ databases">
        <title>Genomic analysis of 38 Legionella species identifies large and diverse effector repertoires.</title>
        <authorList>
            <person name="Burstein D."/>
            <person name="Amaro F."/>
            <person name="Zusman T."/>
            <person name="Lifshitz Z."/>
            <person name="Cohen O."/>
            <person name="Gilbert J.A."/>
            <person name="Pupko T."/>
            <person name="Shuman H.A."/>
            <person name="Segal G."/>
        </authorList>
    </citation>
    <scope>NUCLEOTIDE SEQUENCE [LARGE SCALE GENOMIC DNA]</scope>
    <source>
        <strain evidence="1 2">PX-1-G2-E2</strain>
    </source>
</reference>
<evidence type="ECO:0000313" key="2">
    <source>
        <dbReference type="Proteomes" id="UP000054908"/>
    </source>
</evidence>
<sequence length="128" mass="14126">MKNSAGVIVDENIIKALGAHTAKAIRVKSAQMEHAIAAKLEDLEFLTVEGFSTGALVKAKVDGNHQVLGLSFDPSYTEWNDQDKTCRLIVEAINNGLYKVDLAIETEISTIKYEYVGEVIRAMEKKKD</sequence>
<dbReference type="PATRIC" id="fig|466.6.peg.2315"/>
<dbReference type="OrthoDB" id="5653689at2"/>
<dbReference type="AlphaFoldDB" id="A0A0W0VYV8"/>
<dbReference type="GO" id="GO:0003677">
    <property type="term" value="F:DNA binding"/>
    <property type="evidence" value="ECO:0007669"/>
    <property type="project" value="InterPro"/>
</dbReference>
<dbReference type="InterPro" id="IPR036894">
    <property type="entry name" value="YbaB-like_sf"/>
</dbReference>
<organism evidence="1 2">
    <name type="scientific">Legionella maceachernii</name>
    <dbReference type="NCBI Taxonomy" id="466"/>
    <lineage>
        <taxon>Bacteria</taxon>
        <taxon>Pseudomonadati</taxon>
        <taxon>Pseudomonadota</taxon>
        <taxon>Gammaproteobacteria</taxon>
        <taxon>Legionellales</taxon>
        <taxon>Legionellaceae</taxon>
        <taxon>Legionella</taxon>
    </lineage>
</organism>
<protein>
    <submittedName>
        <fullName evidence="1">Uncharacterized protein</fullName>
    </submittedName>
</protein>
<proteinExistence type="predicted"/>